<feature type="region of interest" description="Disordered" evidence="1">
    <location>
        <begin position="131"/>
        <end position="159"/>
    </location>
</feature>
<sequence>MQIEREEKQTDTPSKWCDYKDGAKFLIAGVSKPAFNRCTELMGIQVSREMSGLLQITDEVAEKAGKAWGQAISHLILDWQGISDGDEPFKYDHQSAELLCTGTKEAHDITAWVLEQAQEVQRNADTEAIEVLGKSSSSTGIKTSSGTTRKPRKSSSEQV</sequence>
<reference evidence="2 3" key="1">
    <citation type="submission" date="2019-03" db="EMBL/GenBank/DDBJ databases">
        <title>Genomic analyses of the natural microbiome of Caenorhabditis elegans.</title>
        <authorList>
            <person name="Samuel B."/>
        </authorList>
    </citation>
    <scope>NUCLEOTIDE SEQUENCE [LARGE SCALE GENOMIC DNA]</scope>
    <source>
        <strain evidence="2 3">JUb89</strain>
    </source>
</reference>
<accession>A0A4R1XRK5</accession>
<dbReference type="OrthoDB" id="6698961at2"/>
<comment type="caution">
    <text evidence="2">The sequence shown here is derived from an EMBL/GenBank/DDBJ whole genome shotgun (WGS) entry which is preliminary data.</text>
</comment>
<dbReference type="Proteomes" id="UP000294963">
    <property type="component" value="Unassembled WGS sequence"/>
</dbReference>
<proteinExistence type="predicted"/>
<keyword evidence="3" id="KW-1185">Reference proteome</keyword>
<dbReference type="EMBL" id="SLVJ01000025">
    <property type="protein sequence ID" value="TCM62303.1"/>
    <property type="molecule type" value="Genomic_DNA"/>
</dbReference>
<protein>
    <submittedName>
        <fullName evidence="2">Uncharacterized protein</fullName>
    </submittedName>
</protein>
<evidence type="ECO:0000313" key="2">
    <source>
        <dbReference type="EMBL" id="TCM62303.1"/>
    </source>
</evidence>
<feature type="compositionally biased region" description="Low complexity" evidence="1">
    <location>
        <begin position="133"/>
        <end position="148"/>
    </location>
</feature>
<evidence type="ECO:0000256" key="1">
    <source>
        <dbReference type="SAM" id="MobiDB-lite"/>
    </source>
</evidence>
<evidence type="ECO:0000313" key="3">
    <source>
        <dbReference type="Proteomes" id="UP000294963"/>
    </source>
</evidence>
<organism evidence="2 3">
    <name type="scientific">Acinetobacter calcoaceticus</name>
    <dbReference type="NCBI Taxonomy" id="471"/>
    <lineage>
        <taxon>Bacteria</taxon>
        <taxon>Pseudomonadati</taxon>
        <taxon>Pseudomonadota</taxon>
        <taxon>Gammaproteobacteria</taxon>
        <taxon>Moraxellales</taxon>
        <taxon>Moraxellaceae</taxon>
        <taxon>Acinetobacter</taxon>
        <taxon>Acinetobacter calcoaceticus/baumannii complex</taxon>
    </lineage>
</organism>
<gene>
    <name evidence="2" type="ORF">EC844_12531</name>
</gene>
<name>A0A4R1XRK5_ACICA</name>
<dbReference type="AlphaFoldDB" id="A0A4R1XRK5"/>